<dbReference type="EMBL" id="SNVW01000007">
    <property type="protein sequence ID" value="TDN43740.1"/>
    <property type="molecule type" value="Genomic_DNA"/>
</dbReference>
<proteinExistence type="predicted"/>
<organism evidence="2 3">
    <name type="scientific">Curtobacterium flaccumfaciens</name>
    <dbReference type="NCBI Taxonomy" id="2035"/>
    <lineage>
        <taxon>Bacteria</taxon>
        <taxon>Bacillati</taxon>
        <taxon>Actinomycetota</taxon>
        <taxon>Actinomycetes</taxon>
        <taxon>Micrococcales</taxon>
        <taxon>Microbacteriaceae</taxon>
        <taxon>Curtobacterium</taxon>
    </lineage>
</organism>
<dbReference type="Proteomes" id="UP000295764">
    <property type="component" value="Unassembled WGS sequence"/>
</dbReference>
<evidence type="ECO:0000313" key="2">
    <source>
        <dbReference type="EMBL" id="TDN43740.1"/>
    </source>
</evidence>
<gene>
    <name evidence="2" type="ORF">EDF64_107168</name>
</gene>
<accession>A0A4R6DGT3</accession>
<comment type="caution">
    <text evidence="2">The sequence shown here is derived from an EMBL/GenBank/DDBJ whole genome shotgun (WGS) entry which is preliminary data.</text>
</comment>
<evidence type="ECO:0000256" key="1">
    <source>
        <dbReference type="SAM" id="MobiDB-lite"/>
    </source>
</evidence>
<name>A0A4R6DGT3_9MICO</name>
<evidence type="ECO:0000313" key="3">
    <source>
        <dbReference type="Proteomes" id="UP000295764"/>
    </source>
</evidence>
<feature type="region of interest" description="Disordered" evidence="1">
    <location>
        <begin position="44"/>
        <end position="63"/>
    </location>
</feature>
<protein>
    <submittedName>
        <fullName evidence="2">Uncharacterized protein</fullName>
    </submittedName>
</protein>
<dbReference type="AlphaFoldDB" id="A0A4R6DGT3"/>
<feature type="compositionally biased region" description="Basic residues" evidence="1">
    <location>
        <begin position="45"/>
        <end position="63"/>
    </location>
</feature>
<reference evidence="2 3" key="1">
    <citation type="submission" date="2019-03" db="EMBL/GenBank/DDBJ databases">
        <title>Genomic analyses of the natural microbiome of Caenorhabditis elegans.</title>
        <authorList>
            <person name="Samuel B."/>
        </authorList>
    </citation>
    <scope>NUCLEOTIDE SEQUENCE [LARGE SCALE GENOMIC DNA]</scope>
    <source>
        <strain evidence="2 3">JUb65</strain>
    </source>
</reference>
<sequence>MRNRIILIGAVVLVGFWFGSRANRPVIKTSKAETARRIWNDPHARKGRKKLGKKIAKAAKRHR</sequence>
<dbReference type="RefSeq" id="WP_133520162.1">
    <property type="nucleotide sequence ID" value="NZ_SNVW01000007.1"/>
</dbReference>
<dbReference type="OrthoDB" id="5023513at2"/>